<organism evidence="1 2">
    <name type="scientific">Flavobacterium reichenbachii</name>
    <dbReference type="NCBI Taxonomy" id="362418"/>
    <lineage>
        <taxon>Bacteria</taxon>
        <taxon>Pseudomonadati</taxon>
        <taxon>Bacteroidota</taxon>
        <taxon>Flavobacteriia</taxon>
        <taxon>Flavobacteriales</taxon>
        <taxon>Flavobacteriaceae</taxon>
        <taxon>Flavobacterium</taxon>
    </lineage>
</organism>
<evidence type="ECO:0000313" key="1">
    <source>
        <dbReference type="EMBL" id="KFF07511.1"/>
    </source>
</evidence>
<dbReference type="EMBL" id="JPRL01000001">
    <property type="protein sequence ID" value="KFF07511.1"/>
    <property type="molecule type" value="Genomic_DNA"/>
</dbReference>
<accession>A0A085ZSU7</accession>
<dbReference type="STRING" id="362418.IW19_19255"/>
<evidence type="ECO:0008006" key="3">
    <source>
        <dbReference type="Google" id="ProtNLM"/>
    </source>
</evidence>
<dbReference type="OrthoDB" id="86940at2"/>
<evidence type="ECO:0000313" key="2">
    <source>
        <dbReference type="Proteomes" id="UP000028715"/>
    </source>
</evidence>
<comment type="caution">
    <text evidence="1">The sequence shown here is derived from an EMBL/GenBank/DDBJ whole genome shotgun (WGS) entry which is preliminary data.</text>
</comment>
<proteinExistence type="predicted"/>
<dbReference type="Proteomes" id="UP000028715">
    <property type="component" value="Unassembled WGS sequence"/>
</dbReference>
<gene>
    <name evidence="1" type="ORF">IW19_19255</name>
</gene>
<dbReference type="PROSITE" id="PS51257">
    <property type="entry name" value="PROKAR_LIPOPROTEIN"/>
    <property type="match status" value="1"/>
</dbReference>
<protein>
    <recommendedName>
        <fullName evidence="3">Lipoprotein</fullName>
    </recommendedName>
</protein>
<sequence>MNKQYLFFILTILMFGCNDSKTKNDSSQSVESRELKEIPEVDESTVETKKTPADFIPKNYVCFDTIYGDLNKDGLEDCTLIIKGTDKSKFVTDESRGKLDRNRRGIIVLLNKKEGYELAVKNYDCFSSENEEGGVYYAPELDVEINKGKLFISYRHGRYGYWQYMFRPQDNDLALIGYDSSSNNGPIVLTETSINFLTRKQIVNHNINENTYDGEEVFEKTETKISRNKLIKLSEIKDFDELRFFDE</sequence>
<keyword evidence="2" id="KW-1185">Reference proteome</keyword>
<dbReference type="AlphaFoldDB" id="A0A085ZSU7"/>
<name>A0A085ZSU7_9FLAO</name>
<dbReference type="RefSeq" id="WP_035687311.1">
    <property type="nucleotide sequence ID" value="NZ_JPRL01000001.1"/>
</dbReference>
<dbReference type="eggNOG" id="ENOG502ZBCJ">
    <property type="taxonomic scope" value="Bacteria"/>
</dbReference>
<reference evidence="1 2" key="1">
    <citation type="submission" date="2014-07" db="EMBL/GenBank/DDBJ databases">
        <title>Genome of Flavobacterium reichenbachii LMG 25512.</title>
        <authorList>
            <person name="Stropko S.J."/>
            <person name="Pipes S.E."/>
            <person name="Newman J.D."/>
        </authorList>
    </citation>
    <scope>NUCLEOTIDE SEQUENCE [LARGE SCALE GENOMIC DNA]</scope>
    <source>
        <strain evidence="1 2">LMG 25512</strain>
    </source>
</reference>